<reference evidence="7 8" key="1">
    <citation type="journal article" date="2014" name="Genome Biol. Evol.">
        <title>The secreted proteins of Achlya hypogyna and Thraustotheca clavata identify the ancestral oomycete secretome and reveal gene acquisitions by horizontal gene transfer.</title>
        <authorList>
            <person name="Misner I."/>
            <person name="Blouin N."/>
            <person name="Leonard G."/>
            <person name="Richards T.A."/>
            <person name="Lane C.E."/>
        </authorList>
    </citation>
    <scope>NUCLEOTIDE SEQUENCE [LARGE SCALE GENOMIC DNA]</scope>
    <source>
        <strain evidence="7 8">ATCC 48635</strain>
    </source>
</reference>
<evidence type="ECO:0000313" key="8">
    <source>
        <dbReference type="Proteomes" id="UP000243579"/>
    </source>
</evidence>
<proteinExistence type="inferred from homology"/>
<dbReference type="EMBL" id="JNBR01001548">
    <property type="protein sequence ID" value="OQR85957.1"/>
    <property type="molecule type" value="Genomic_DNA"/>
</dbReference>
<feature type="region of interest" description="Disordered" evidence="5">
    <location>
        <begin position="1"/>
        <end position="21"/>
    </location>
</feature>
<dbReference type="AlphaFoldDB" id="A0A1V9YJV0"/>
<keyword evidence="8" id="KW-1185">Reference proteome</keyword>
<accession>A0A1V9YJV0</accession>
<dbReference type="STRING" id="1202772.A0A1V9YJV0"/>
<evidence type="ECO:0000256" key="1">
    <source>
        <dbReference type="ARBA" id="ARBA00004496"/>
    </source>
</evidence>
<protein>
    <recommendedName>
        <fullName evidence="6">CHCH domain-containing protein</fullName>
    </recommendedName>
</protein>
<evidence type="ECO:0000256" key="3">
    <source>
        <dbReference type="ARBA" id="ARBA00023157"/>
    </source>
</evidence>
<dbReference type="InterPro" id="IPR010625">
    <property type="entry name" value="CHCH"/>
</dbReference>
<dbReference type="GO" id="GO:0005758">
    <property type="term" value="C:mitochondrial intermembrane space"/>
    <property type="evidence" value="ECO:0007669"/>
    <property type="project" value="TreeGrafter"/>
</dbReference>
<dbReference type="OrthoDB" id="268594at2759"/>
<dbReference type="Pfam" id="PF06747">
    <property type="entry name" value="CHCH"/>
    <property type="match status" value="1"/>
</dbReference>
<dbReference type="Proteomes" id="UP000243579">
    <property type="component" value="Unassembled WGS sequence"/>
</dbReference>
<comment type="similarity">
    <text evidence="4">Belongs to the COX19 family.</text>
</comment>
<dbReference type="GO" id="GO:0033617">
    <property type="term" value="P:mitochondrial respiratory chain complex IV assembly"/>
    <property type="evidence" value="ECO:0007669"/>
    <property type="project" value="TreeGrafter"/>
</dbReference>
<dbReference type="InterPro" id="IPR051383">
    <property type="entry name" value="COX19"/>
</dbReference>
<evidence type="ECO:0000259" key="6">
    <source>
        <dbReference type="Pfam" id="PF06747"/>
    </source>
</evidence>
<organism evidence="7 8">
    <name type="scientific">Achlya hypogyna</name>
    <name type="common">Oomycete</name>
    <name type="synonym">Protoachlya hypogyna</name>
    <dbReference type="NCBI Taxonomy" id="1202772"/>
    <lineage>
        <taxon>Eukaryota</taxon>
        <taxon>Sar</taxon>
        <taxon>Stramenopiles</taxon>
        <taxon>Oomycota</taxon>
        <taxon>Saprolegniomycetes</taxon>
        <taxon>Saprolegniales</taxon>
        <taxon>Achlyaceae</taxon>
        <taxon>Achlya</taxon>
    </lineage>
</organism>
<comment type="subcellular location">
    <subcellularLocation>
        <location evidence="1">Cytoplasm</location>
    </subcellularLocation>
</comment>
<evidence type="ECO:0000256" key="2">
    <source>
        <dbReference type="ARBA" id="ARBA00022490"/>
    </source>
</evidence>
<dbReference type="PROSITE" id="PS51808">
    <property type="entry name" value="CHCH"/>
    <property type="match status" value="1"/>
</dbReference>
<dbReference type="PANTHER" id="PTHR21107">
    <property type="entry name" value="CYTOCHROME C OXIDASE ASSEMBLY PROTEIN COX19"/>
    <property type="match status" value="1"/>
</dbReference>
<feature type="domain" description="CHCH" evidence="6">
    <location>
        <begin position="27"/>
        <end position="60"/>
    </location>
</feature>
<dbReference type="PANTHER" id="PTHR21107:SF2">
    <property type="entry name" value="CYTOCHROME C OXIDASE ASSEMBLY PROTEIN COX19"/>
    <property type="match status" value="1"/>
</dbReference>
<evidence type="ECO:0000313" key="7">
    <source>
        <dbReference type="EMBL" id="OQR85957.1"/>
    </source>
</evidence>
<sequence length="114" mass="12781">MNAFGGAATTTRPPEKGAFPLDHYGECKEQIKVYLACLREKHNNHIDCKHLSQQYLQCRMDKGLMQPENLEKLGFDEKSYSTGRARSFEGKREKEGFVAGTGIKAMPGANQTKN</sequence>
<gene>
    <name evidence="7" type="ORF">ACHHYP_11141</name>
</gene>
<keyword evidence="3" id="KW-1015">Disulfide bond</keyword>
<evidence type="ECO:0000256" key="5">
    <source>
        <dbReference type="SAM" id="MobiDB-lite"/>
    </source>
</evidence>
<evidence type="ECO:0000256" key="4">
    <source>
        <dbReference type="ARBA" id="ARBA00038223"/>
    </source>
</evidence>
<comment type="caution">
    <text evidence="7">The sequence shown here is derived from an EMBL/GenBank/DDBJ whole genome shotgun (WGS) entry which is preliminary data.</text>
</comment>
<keyword evidence="2" id="KW-0963">Cytoplasm</keyword>
<name>A0A1V9YJV0_ACHHY</name>